<dbReference type="InterPro" id="IPR050206">
    <property type="entry name" value="FtsK/SpoIIIE/SftA"/>
</dbReference>
<evidence type="ECO:0000313" key="7">
    <source>
        <dbReference type="Proteomes" id="UP001596302"/>
    </source>
</evidence>
<dbReference type="Gene3D" id="3.40.50.300">
    <property type="entry name" value="P-loop containing nucleotide triphosphate hydrolases"/>
    <property type="match status" value="1"/>
</dbReference>
<sequence length="725" mass="77731">MTVADQARTGPGAELRLRAEGELETAVLDAEIVDDAAPAERSAPVLARTARVVARRPVHLVTTLAGQPQARRVVRVGWTAAQGYVSWARRAGQAVTHGHVREQIRLARLAGDTTALAEWSERLQAAKDGRARRLRELPSAVAGVLKAAAVAAGVLIGLLVAGGIAVETTPGGAGWADWWAGVGAVLAAVGALLSALVGIGMWAGLPLLLVAGWREGRRAADPPGWLLTPDERAQAGAEVTADTIAQALAYLGIAALSRALKDGARLEFLVAPREQGGGTYFQVRLPLGVAAADLLPTAKVELLAANLNRHKHEVWPQRQPDADARVLDCWVADKGTMDRPAPAWPLLDDGGFDVFRDRLPWGVTMRGDPIRIGMLQKHWLIGANSKQGKTTALRLLLLGLALDPTVELRIADLKGDGDFDMLRPRCHTYVCGQADQHAEAAVVMLEELVAEMQRRFDEKTAKGLSLTRELSRRRGSGFHPIYAVVDECQVMYMAGKASDGSQLGGSKDDARAQKAAKRLHDQARAVNIHLMQATQRPDPQTVPVRVREGAHVRASLYVPNISAARMILADAADRGARPYDLRAGRDAGTVVVAGEVEDIPLGQAFAVVRTHYVTKQQAERVAARALEVWRRGGRHLAAVAEDTAAPPDHLADIAAALRDEPRVRTVELLGRLAEARPEVYGSWTTTDLGAALDRLGIPKGKSDGQRVVRAQAVEDALRARADSVP</sequence>
<keyword evidence="4" id="KW-1133">Transmembrane helix</keyword>
<protein>
    <submittedName>
        <fullName evidence="6">FtsK/SpoIIIE domain-containing protein</fullName>
    </submittedName>
</protein>
<keyword evidence="7" id="KW-1185">Reference proteome</keyword>
<evidence type="ECO:0000313" key="6">
    <source>
        <dbReference type="EMBL" id="MFC5997097.1"/>
    </source>
</evidence>
<gene>
    <name evidence="6" type="ORF">ACFQE5_23065</name>
</gene>
<name>A0ABW1J8V6_9PSEU</name>
<keyword evidence="2 3" id="KW-0067">ATP-binding</keyword>
<reference evidence="7" key="1">
    <citation type="journal article" date="2019" name="Int. J. Syst. Evol. Microbiol.">
        <title>The Global Catalogue of Microorganisms (GCM) 10K type strain sequencing project: providing services to taxonomists for standard genome sequencing and annotation.</title>
        <authorList>
            <consortium name="The Broad Institute Genomics Platform"/>
            <consortium name="The Broad Institute Genome Sequencing Center for Infectious Disease"/>
            <person name="Wu L."/>
            <person name="Ma J."/>
        </authorList>
    </citation>
    <scope>NUCLEOTIDE SEQUENCE [LARGE SCALE GENOMIC DNA]</scope>
    <source>
        <strain evidence="7">CCM 8391</strain>
    </source>
</reference>
<feature type="domain" description="FtsK" evidence="5">
    <location>
        <begin position="367"/>
        <end position="565"/>
    </location>
</feature>
<feature type="transmembrane region" description="Helical" evidence="4">
    <location>
        <begin position="140"/>
        <end position="166"/>
    </location>
</feature>
<dbReference type="PANTHER" id="PTHR22683:SF41">
    <property type="entry name" value="DNA TRANSLOCASE FTSK"/>
    <property type="match status" value="1"/>
</dbReference>
<dbReference type="InterPro" id="IPR027417">
    <property type="entry name" value="P-loop_NTPase"/>
</dbReference>
<dbReference type="PROSITE" id="PS50901">
    <property type="entry name" value="FTSK"/>
    <property type="match status" value="1"/>
</dbReference>
<dbReference type="RefSeq" id="WP_379588021.1">
    <property type="nucleotide sequence ID" value="NZ_JBHSQW010000044.1"/>
</dbReference>
<evidence type="ECO:0000256" key="4">
    <source>
        <dbReference type="SAM" id="Phobius"/>
    </source>
</evidence>
<evidence type="ECO:0000256" key="1">
    <source>
        <dbReference type="ARBA" id="ARBA00022741"/>
    </source>
</evidence>
<organism evidence="6 7">
    <name type="scientific">Pseudonocardia hispaniensis</name>
    <dbReference type="NCBI Taxonomy" id="904933"/>
    <lineage>
        <taxon>Bacteria</taxon>
        <taxon>Bacillati</taxon>
        <taxon>Actinomycetota</taxon>
        <taxon>Actinomycetes</taxon>
        <taxon>Pseudonocardiales</taxon>
        <taxon>Pseudonocardiaceae</taxon>
        <taxon>Pseudonocardia</taxon>
    </lineage>
</organism>
<evidence type="ECO:0000256" key="2">
    <source>
        <dbReference type="ARBA" id="ARBA00022840"/>
    </source>
</evidence>
<keyword evidence="4" id="KW-0812">Transmembrane</keyword>
<dbReference type="Proteomes" id="UP001596302">
    <property type="component" value="Unassembled WGS sequence"/>
</dbReference>
<dbReference type="EMBL" id="JBHSQW010000044">
    <property type="protein sequence ID" value="MFC5997097.1"/>
    <property type="molecule type" value="Genomic_DNA"/>
</dbReference>
<comment type="caution">
    <text evidence="6">The sequence shown here is derived from an EMBL/GenBank/DDBJ whole genome shotgun (WGS) entry which is preliminary data.</text>
</comment>
<proteinExistence type="predicted"/>
<feature type="transmembrane region" description="Helical" evidence="4">
    <location>
        <begin position="178"/>
        <end position="211"/>
    </location>
</feature>
<feature type="binding site" evidence="3">
    <location>
        <begin position="383"/>
        <end position="390"/>
    </location>
    <ligand>
        <name>ATP</name>
        <dbReference type="ChEBI" id="CHEBI:30616"/>
    </ligand>
</feature>
<dbReference type="PANTHER" id="PTHR22683">
    <property type="entry name" value="SPORULATION PROTEIN RELATED"/>
    <property type="match status" value="1"/>
</dbReference>
<dbReference type="InterPro" id="IPR002543">
    <property type="entry name" value="FtsK_dom"/>
</dbReference>
<dbReference type="Pfam" id="PF01580">
    <property type="entry name" value="FtsK_SpoIIIE"/>
    <property type="match status" value="1"/>
</dbReference>
<keyword evidence="4" id="KW-0472">Membrane</keyword>
<evidence type="ECO:0000256" key="3">
    <source>
        <dbReference type="PROSITE-ProRule" id="PRU00289"/>
    </source>
</evidence>
<evidence type="ECO:0000259" key="5">
    <source>
        <dbReference type="PROSITE" id="PS50901"/>
    </source>
</evidence>
<dbReference type="SUPFAM" id="SSF52540">
    <property type="entry name" value="P-loop containing nucleoside triphosphate hydrolases"/>
    <property type="match status" value="1"/>
</dbReference>
<accession>A0ABW1J8V6</accession>
<keyword evidence="1 3" id="KW-0547">Nucleotide-binding</keyword>